<accession>A0AAW2L270</accession>
<proteinExistence type="predicted"/>
<reference evidence="1" key="1">
    <citation type="submission" date="2020-06" db="EMBL/GenBank/DDBJ databases">
        <authorList>
            <person name="Li T."/>
            <person name="Hu X."/>
            <person name="Zhang T."/>
            <person name="Song X."/>
            <person name="Zhang H."/>
            <person name="Dai N."/>
            <person name="Sheng W."/>
            <person name="Hou X."/>
            <person name="Wei L."/>
        </authorList>
    </citation>
    <scope>NUCLEOTIDE SEQUENCE</scope>
    <source>
        <strain evidence="1">G02</strain>
        <tissue evidence="1">Leaf</tissue>
    </source>
</reference>
<dbReference type="EMBL" id="JACGWJ010000026">
    <property type="protein sequence ID" value="KAL0313350.1"/>
    <property type="molecule type" value="Genomic_DNA"/>
</dbReference>
<dbReference type="AlphaFoldDB" id="A0AAW2L270"/>
<organism evidence="1">
    <name type="scientific">Sesamum radiatum</name>
    <name type="common">Black benniseed</name>
    <dbReference type="NCBI Taxonomy" id="300843"/>
    <lineage>
        <taxon>Eukaryota</taxon>
        <taxon>Viridiplantae</taxon>
        <taxon>Streptophyta</taxon>
        <taxon>Embryophyta</taxon>
        <taxon>Tracheophyta</taxon>
        <taxon>Spermatophyta</taxon>
        <taxon>Magnoliopsida</taxon>
        <taxon>eudicotyledons</taxon>
        <taxon>Gunneridae</taxon>
        <taxon>Pentapetalae</taxon>
        <taxon>asterids</taxon>
        <taxon>lamiids</taxon>
        <taxon>Lamiales</taxon>
        <taxon>Pedaliaceae</taxon>
        <taxon>Sesamum</taxon>
    </lineage>
</organism>
<reference evidence="1" key="2">
    <citation type="journal article" date="2024" name="Plant">
        <title>Genomic evolution and insights into agronomic trait innovations of Sesamum species.</title>
        <authorList>
            <person name="Miao H."/>
            <person name="Wang L."/>
            <person name="Qu L."/>
            <person name="Liu H."/>
            <person name="Sun Y."/>
            <person name="Le M."/>
            <person name="Wang Q."/>
            <person name="Wei S."/>
            <person name="Zheng Y."/>
            <person name="Lin W."/>
            <person name="Duan Y."/>
            <person name="Cao H."/>
            <person name="Xiong S."/>
            <person name="Wang X."/>
            <person name="Wei L."/>
            <person name="Li C."/>
            <person name="Ma Q."/>
            <person name="Ju M."/>
            <person name="Zhao R."/>
            <person name="Li G."/>
            <person name="Mu C."/>
            <person name="Tian Q."/>
            <person name="Mei H."/>
            <person name="Zhang T."/>
            <person name="Gao T."/>
            <person name="Zhang H."/>
        </authorList>
    </citation>
    <scope>NUCLEOTIDE SEQUENCE</scope>
    <source>
        <strain evidence="1">G02</strain>
    </source>
</reference>
<comment type="caution">
    <text evidence="1">The sequence shown here is derived from an EMBL/GenBank/DDBJ whole genome shotgun (WGS) entry which is preliminary data.</text>
</comment>
<protein>
    <submittedName>
        <fullName evidence="1">Uncharacterized protein</fullName>
    </submittedName>
</protein>
<gene>
    <name evidence="1" type="ORF">Sradi_5734300</name>
</gene>
<evidence type="ECO:0000313" key="1">
    <source>
        <dbReference type="EMBL" id="KAL0313350.1"/>
    </source>
</evidence>
<sequence>MVQRDKTCQLLWDCLYLIDVLVTKNGGLGRYLDTWEIFTSLGTQHSEVLILEVFVFMLQGVMTEGLSRAFEGL</sequence>
<name>A0AAW2L270_SESRA</name>